<dbReference type="CDD" id="cd00038">
    <property type="entry name" value="CAP_ED"/>
    <property type="match status" value="2"/>
</dbReference>
<accession>T1EEK6</accession>
<dbReference type="Gene3D" id="1.20.890.10">
    <property type="entry name" value="cAMP-dependent protein kinase regulatory subunit, dimerization-anchoring domain"/>
    <property type="match status" value="1"/>
</dbReference>
<dbReference type="Pfam" id="PF02197">
    <property type="entry name" value="RIIa"/>
    <property type="match status" value="1"/>
</dbReference>
<dbReference type="CDD" id="cd12099">
    <property type="entry name" value="DD_RII_PKA"/>
    <property type="match status" value="1"/>
</dbReference>
<dbReference type="Proteomes" id="UP000015101">
    <property type="component" value="Unassembled WGS sequence"/>
</dbReference>
<dbReference type="GO" id="GO:0034236">
    <property type="term" value="F:protein kinase A catalytic subunit binding"/>
    <property type="evidence" value="ECO:0000318"/>
    <property type="project" value="GO_Central"/>
</dbReference>
<dbReference type="PROSITE" id="PS00888">
    <property type="entry name" value="CNMP_BINDING_1"/>
    <property type="match status" value="1"/>
</dbReference>
<gene>
    <name evidence="11" type="primary">20195008</name>
    <name evidence="10" type="ORF">HELRODRAFT_108583</name>
</gene>
<dbReference type="InterPro" id="IPR018490">
    <property type="entry name" value="cNMP-bd_dom_sf"/>
</dbReference>
<dbReference type="InterPro" id="IPR050503">
    <property type="entry name" value="cAMP-dep_PK_reg_su-like"/>
</dbReference>
<dbReference type="GO" id="GO:0030552">
    <property type="term" value="F:cAMP binding"/>
    <property type="evidence" value="ECO:0000318"/>
    <property type="project" value="GO_Central"/>
</dbReference>
<dbReference type="InParanoid" id="T1EEK6"/>
<dbReference type="eggNOG" id="KOG1113">
    <property type="taxonomic scope" value="Eukaryota"/>
</dbReference>
<dbReference type="HOGENOM" id="CLU_018310_2_0_1"/>
<keyword evidence="12" id="KW-1185">Reference proteome</keyword>
<feature type="binding site" evidence="7">
    <location>
        <position position="335"/>
    </location>
    <ligand>
        <name>3',5'-cyclic AMP</name>
        <dbReference type="ChEBI" id="CHEBI:58165"/>
        <label>2</label>
    </ligand>
</feature>
<feature type="compositionally biased region" description="Basic and acidic residues" evidence="8">
    <location>
        <begin position="76"/>
        <end position="92"/>
    </location>
</feature>
<dbReference type="InterPro" id="IPR014710">
    <property type="entry name" value="RmlC-like_jellyroll"/>
</dbReference>
<comment type="similarity">
    <text evidence="1">Belongs to the cAMP-dependent kinase regulatory chain family.</text>
</comment>
<evidence type="ECO:0000313" key="11">
    <source>
        <dbReference type="EnsemblMetazoa" id="HelroP108583"/>
    </source>
</evidence>
<dbReference type="GO" id="GO:0004862">
    <property type="term" value="F:cAMP-dependent protein kinase inhibitor activity"/>
    <property type="evidence" value="ECO:0000318"/>
    <property type="project" value="GO_Central"/>
</dbReference>
<dbReference type="Gene3D" id="2.60.120.10">
    <property type="entry name" value="Jelly Rolls"/>
    <property type="match status" value="2"/>
</dbReference>
<dbReference type="PANTHER" id="PTHR11635">
    <property type="entry name" value="CAMP-DEPENDENT PROTEIN KINASE REGULATORY CHAIN"/>
    <property type="match status" value="1"/>
</dbReference>
<feature type="region of interest" description="Disordered" evidence="8">
    <location>
        <begin position="63"/>
        <end position="94"/>
    </location>
</feature>
<evidence type="ECO:0000256" key="2">
    <source>
        <dbReference type="ARBA" id="ARBA00022553"/>
    </source>
</evidence>
<feature type="binding site" evidence="7">
    <location>
        <position position="199"/>
    </location>
    <ligand>
        <name>3',5'-cyclic AMP</name>
        <dbReference type="ChEBI" id="CHEBI:58165"/>
        <label>1</label>
    </ligand>
</feature>
<evidence type="ECO:0000256" key="5">
    <source>
        <dbReference type="ARBA" id="ARBA00022741"/>
    </source>
</evidence>
<dbReference type="GeneID" id="20195008"/>
<name>T1EEK6_HELRO</name>
<evidence type="ECO:0000256" key="1">
    <source>
        <dbReference type="ARBA" id="ARBA00005753"/>
    </source>
</evidence>
<dbReference type="PANTHER" id="PTHR11635:SF152">
    <property type="entry name" value="CAMP-DEPENDENT PROTEIN KINASE TYPE I REGULATORY SUBUNIT-RELATED"/>
    <property type="match status" value="1"/>
</dbReference>
<keyword evidence="5 7" id="KW-0547">Nucleotide-binding</keyword>
<organism evidence="11 12">
    <name type="scientific">Helobdella robusta</name>
    <name type="common">Californian leech</name>
    <dbReference type="NCBI Taxonomy" id="6412"/>
    <lineage>
        <taxon>Eukaryota</taxon>
        <taxon>Metazoa</taxon>
        <taxon>Spiralia</taxon>
        <taxon>Lophotrochozoa</taxon>
        <taxon>Annelida</taxon>
        <taxon>Clitellata</taxon>
        <taxon>Hirudinea</taxon>
        <taxon>Rhynchobdellida</taxon>
        <taxon>Glossiphoniidae</taxon>
        <taxon>Helobdella</taxon>
    </lineage>
</organism>
<evidence type="ECO:0000256" key="3">
    <source>
        <dbReference type="ARBA" id="ARBA00022566"/>
    </source>
</evidence>
<feature type="binding site" evidence="7">
    <location>
        <position position="208"/>
    </location>
    <ligand>
        <name>3',5'-cyclic AMP</name>
        <dbReference type="ChEBI" id="CHEBI:58165"/>
        <label>1</label>
    </ligand>
</feature>
<dbReference type="CTD" id="20195008"/>
<dbReference type="AlphaFoldDB" id="T1EEK6"/>
<dbReference type="KEGG" id="hro:HELRODRAFT_108583"/>
<dbReference type="SUPFAM" id="SSF51206">
    <property type="entry name" value="cAMP-binding domain-like"/>
    <property type="match status" value="2"/>
</dbReference>
<reference evidence="10 12" key="2">
    <citation type="journal article" date="2013" name="Nature">
        <title>Insights into bilaterian evolution from three spiralian genomes.</title>
        <authorList>
            <person name="Simakov O."/>
            <person name="Marletaz F."/>
            <person name="Cho S.J."/>
            <person name="Edsinger-Gonzales E."/>
            <person name="Havlak P."/>
            <person name="Hellsten U."/>
            <person name="Kuo D.H."/>
            <person name="Larsson T."/>
            <person name="Lv J."/>
            <person name="Arendt D."/>
            <person name="Savage R."/>
            <person name="Osoegawa K."/>
            <person name="de Jong P."/>
            <person name="Grimwood J."/>
            <person name="Chapman J.A."/>
            <person name="Shapiro H."/>
            <person name="Aerts A."/>
            <person name="Otillar R.P."/>
            <person name="Terry A.Y."/>
            <person name="Boore J.L."/>
            <person name="Grigoriev I.V."/>
            <person name="Lindberg D.R."/>
            <person name="Seaver E.C."/>
            <person name="Weisblat D.A."/>
            <person name="Putnam N.H."/>
            <person name="Rokhsar D.S."/>
        </authorList>
    </citation>
    <scope>NUCLEOTIDE SEQUENCE</scope>
</reference>
<dbReference type="PIRSF" id="PIRSF000548">
    <property type="entry name" value="PK_regulatory"/>
    <property type="match status" value="1"/>
</dbReference>
<evidence type="ECO:0000256" key="4">
    <source>
        <dbReference type="ARBA" id="ARBA00022737"/>
    </source>
</evidence>
<dbReference type="FunFam" id="2.60.120.10:FF:000118">
    <property type="entry name" value="cAMP-dependent protein kinase regulatory subunit"/>
    <property type="match status" value="1"/>
</dbReference>
<evidence type="ECO:0000259" key="9">
    <source>
        <dbReference type="PROSITE" id="PS50042"/>
    </source>
</evidence>
<dbReference type="FunFam" id="2.60.120.10:FF:000017">
    <property type="entry name" value="cAMP-dependent protein kinase type II regulatory subunit"/>
    <property type="match status" value="1"/>
</dbReference>
<evidence type="ECO:0000256" key="8">
    <source>
        <dbReference type="SAM" id="MobiDB-lite"/>
    </source>
</evidence>
<dbReference type="GO" id="GO:0005829">
    <property type="term" value="C:cytosol"/>
    <property type="evidence" value="ECO:0000318"/>
    <property type="project" value="GO_Central"/>
</dbReference>
<dbReference type="SUPFAM" id="SSF47391">
    <property type="entry name" value="Dimerization-anchoring domain of cAMP-dependent PK regulatory subunit"/>
    <property type="match status" value="1"/>
</dbReference>
<dbReference type="EMBL" id="AMQM01002249">
    <property type="status" value="NOT_ANNOTATED_CDS"/>
    <property type="molecule type" value="Genomic_DNA"/>
</dbReference>
<dbReference type="PROSITE" id="PS00889">
    <property type="entry name" value="CNMP_BINDING_2"/>
    <property type="match status" value="2"/>
</dbReference>
<sequence>MDFNLFPDGLFDLLKNVTIAVLRERPADLYEFAAEYFAKLRDARRAENIPLYIVVDDDNLATEPDPGSFRPKTRRQSREGRRGSVSAERYDPEADAEISSRDLLQSYLPPKTEDQRSRLTEAVKDILIFRSLDTDLMKEVIDAMFERKVQPGEHVIKQGDDGDNFYVIETGVFDVFISREVSSSSNGATSPTSSGSFGELALMYNMPRAASVVAVTEGTLWAMDRKSFRRIVLQSAFRKRQMYERLLQSVPMLSSLDNYERMTLADALVSMTFEDGECIIKQGDENANGMYFIESGSARVTIRRKKDEGEEEEACRLIGTGSYFGEMALLDKTPRTASVYADGKVKVAFLERDSFERLLGPCLDVMKRNTAGYKKSGSLNH</sequence>
<dbReference type="STRING" id="6412.T1EEK6"/>
<dbReference type="PRINTS" id="PR00103">
    <property type="entry name" value="CAMPKINASE"/>
</dbReference>
<evidence type="ECO:0000256" key="6">
    <source>
        <dbReference type="ARBA" id="ARBA00023149"/>
    </source>
</evidence>
<dbReference type="EMBL" id="KB097753">
    <property type="protein sequence ID" value="ESN90385.1"/>
    <property type="molecule type" value="Genomic_DNA"/>
</dbReference>
<dbReference type="InterPro" id="IPR000595">
    <property type="entry name" value="cNMP-bd_dom"/>
</dbReference>
<evidence type="ECO:0000313" key="12">
    <source>
        <dbReference type="Proteomes" id="UP000015101"/>
    </source>
</evidence>
<dbReference type="InterPro" id="IPR012198">
    <property type="entry name" value="cAMP_dep_PK_reg_su"/>
</dbReference>
<proteinExistence type="inferred from homology"/>
<keyword evidence="3 7" id="KW-0116">cAMP-binding</keyword>
<evidence type="ECO:0000313" key="10">
    <source>
        <dbReference type="EMBL" id="ESN90385.1"/>
    </source>
</evidence>
<feature type="domain" description="Cyclic nucleotide-binding" evidence="9">
    <location>
        <begin position="128"/>
        <end position="249"/>
    </location>
</feature>
<dbReference type="RefSeq" id="XP_009031329.1">
    <property type="nucleotide sequence ID" value="XM_009033081.1"/>
</dbReference>
<dbReference type="OrthoDB" id="417078at2759"/>
<dbReference type="PROSITE" id="PS50042">
    <property type="entry name" value="CNMP_BINDING_3"/>
    <property type="match status" value="2"/>
</dbReference>
<evidence type="ECO:0000256" key="7">
    <source>
        <dbReference type="PIRSR" id="PIRSR000548-1"/>
    </source>
</evidence>
<keyword evidence="6 7" id="KW-0114">cAMP</keyword>
<dbReference type="SMART" id="SM00394">
    <property type="entry name" value="RIIa"/>
    <property type="match status" value="1"/>
</dbReference>
<dbReference type="EnsemblMetazoa" id="HelroT108583">
    <property type="protein sequence ID" value="HelroP108583"/>
    <property type="gene ID" value="HelroG108583"/>
</dbReference>
<keyword evidence="4" id="KW-0677">Repeat</keyword>
<dbReference type="GO" id="GO:0007189">
    <property type="term" value="P:adenylate cyclase-activating G protein-coupled receptor signaling pathway"/>
    <property type="evidence" value="ECO:0000318"/>
    <property type="project" value="GO_Central"/>
</dbReference>
<dbReference type="GO" id="GO:0005952">
    <property type="term" value="C:cAMP-dependent protein kinase complex"/>
    <property type="evidence" value="ECO:0000318"/>
    <property type="project" value="GO_Central"/>
</dbReference>
<dbReference type="InterPro" id="IPR018488">
    <property type="entry name" value="cNMP-bd_CS"/>
</dbReference>
<dbReference type="FunCoup" id="T1EEK6">
    <property type="interactions" value="1167"/>
</dbReference>
<dbReference type="SMART" id="SM00100">
    <property type="entry name" value="cNMP"/>
    <property type="match status" value="2"/>
</dbReference>
<reference evidence="11" key="3">
    <citation type="submission" date="2015-06" db="UniProtKB">
        <authorList>
            <consortium name="EnsemblMetazoa"/>
        </authorList>
    </citation>
    <scope>IDENTIFICATION</scope>
</reference>
<dbReference type="OMA" id="GHIRITM"/>
<keyword evidence="2" id="KW-0597">Phosphoprotein</keyword>
<feature type="domain" description="Cyclic nucleotide-binding" evidence="9">
    <location>
        <begin position="252"/>
        <end position="376"/>
    </location>
</feature>
<feature type="binding site" evidence="7">
    <location>
        <position position="326"/>
    </location>
    <ligand>
        <name>3',5'-cyclic AMP</name>
        <dbReference type="ChEBI" id="CHEBI:58165"/>
        <label>2</label>
    </ligand>
</feature>
<dbReference type="InterPro" id="IPR003117">
    <property type="entry name" value="cAMP_dep_PK_reg_su_I/II_a/b"/>
</dbReference>
<dbReference type="Pfam" id="PF00027">
    <property type="entry name" value="cNMP_binding"/>
    <property type="match status" value="2"/>
</dbReference>
<protein>
    <recommendedName>
        <fullName evidence="9">Cyclic nucleotide-binding domain-containing protein</fullName>
    </recommendedName>
</protein>
<reference evidence="12" key="1">
    <citation type="submission" date="2012-12" db="EMBL/GenBank/DDBJ databases">
        <authorList>
            <person name="Hellsten U."/>
            <person name="Grimwood J."/>
            <person name="Chapman J.A."/>
            <person name="Shapiro H."/>
            <person name="Aerts A."/>
            <person name="Otillar R.P."/>
            <person name="Terry A.Y."/>
            <person name="Boore J.L."/>
            <person name="Simakov O."/>
            <person name="Marletaz F."/>
            <person name="Cho S.-J."/>
            <person name="Edsinger-Gonzales E."/>
            <person name="Havlak P."/>
            <person name="Kuo D.-H."/>
            <person name="Larsson T."/>
            <person name="Lv J."/>
            <person name="Arendt D."/>
            <person name="Savage R."/>
            <person name="Osoegawa K."/>
            <person name="de Jong P."/>
            <person name="Lindberg D.R."/>
            <person name="Seaver E.C."/>
            <person name="Weisblat D.A."/>
            <person name="Putnam N.H."/>
            <person name="Grigoriev I.V."/>
            <person name="Rokhsar D.S."/>
        </authorList>
    </citation>
    <scope>NUCLEOTIDE SEQUENCE</scope>
</reference>